<keyword evidence="1" id="KW-0812">Transmembrane</keyword>
<evidence type="ECO:0000313" key="2">
    <source>
        <dbReference type="EMBL" id="MFC7189977.1"/>
    </source>
</evidence>
<feature type="transmembrane region" description="Helical" evidence="1">
    <location>
        <begin position="349"/>
        <end position="367"/>
    </location>
</feature>
<dbReference type="Proteomes" id="UP001596417">
    <property type="component" value="Unassembled WGS sequence"/>
</dbReference>
<accession>A0ABD5YQ05</accession>
<dbReference type="EMBL" id="JBHTAX010000001">
    <property type="protein sequence ID" value="MFC7189977.1"/>
    <property type="molecule type" value="Genomic_DNA"/>
</dbReference>
<name>A0ABD5YQ05_9EURY</name>
<comment type="caution">
    <text evidence="2">The sequence shown here is derived from an EMBL/GenBank/DDBJ whole genome shotgun (WGS) entry which is preliminary data.</text>
</comment>
<sequence>MGSYAGSRGAGRLFSGVAVWVVLGTVFAQYTAIVSDPWDTVFIVLVYGLLSLAYWSRYGFDISIPQSVGIAFGGIVVLFLLQVALGKYARPSLALFPIYTTGVAFVNLFLVPRLVDRRTVFQQIALFGAVLGVLFLGAVITGYDTTIPLLADDGFGVIDRFVSNVVGIVAVVGAISSLDEVVTRRSFSWILPLIGNLIFAVIITSPGVVLILAVGTVVYVLDLVMDRRFVSGIVGCGFVFSILLVSIALALPLSLIREIPTAVETVPGLTAHMRYIAWRGAFGAIRDSHLLWGAGFQTAEFFSQYTLDGRAVGAHNSFLLVFSRAGIAAFALYLVLIGGPIARALREHTVDRLLLALIVALGVNIFFESYSFWSTGIHGVLLGVVFGYLIDDLTEPDETLAAGTELTDIETEREV</sequence>
<keyword evidence="1" id="KW-0472">Membrane</keyword>
<dbReference type="AlphaFoldDB" id="A0ABD5YQ05"/>
<evidence type="ECO:0008006" key="4">
    <source>
        <dbReference type="Google" id="ProtNLM"/>
    </source>
</evidence>
<protein>
    <recommendedName>
        <fullName evidence="4">O-antigen ligase family protein</fullName>
    </recommendedName>
</protein>
<feature type="transmembrane region" description="Helical" evidence="1">
    <location>
        <begin position="124"/>
        <end position="141"/>
    </location>
</feature>
<evidence type="ECO:0000313" key="3">
    <source>
        <dbReference type="Proteomes" id="UP001596417"/>
    </source>
</evidence>
<reference evidence="2 3" key="1">
    <citation type="journal article" date="2019" name="Int. J. Syst. Evol. Microbiol.">
        <title>The Global Catalogue of Microorganisms (GCM) 10K type strain sequencing project: providing services to taxonomists for standard genome sequencing and annotation.</title>
        <authorList>
            <consortium name="The Broad Institute Genomics Platform"/>
            <consortium name="The Broad Institute Genome Sequencing Center for Infectious Disease"/>
            <person name="Wu L."/>
            <person name="Ma J."/>
        </authorList>
    </citation>
    <scope>NUCLEOTIDE SEQUENCE [LARGE SCALE GENOMIC DNA]</scope>
    <source>
        <strain evidence="2 3">RDMS1</strain>
    </source>
</reference>
<feature type="transmembrane region" description="Helical" evidence="1">
    <location>
        <begin position="232"/>
        <end position="255"/>
    </location>
</feature>
<gene>
    <name evidence="2" type="ORF">ACFQL7_08980</name>
</gene>
<dbReference type="RefSeq" id="WP_390205354.1">
    <property type="nucleotide sequence ID" value="NZ_JBHTAX010000001.1"/>
</dbReference>
<feature type="transmembrane region" description="Helical" evidence="1">
    <location>
        <begin position="68"/>
        <end position="88"/>
    </location>
</feature>
<feature type="transmembrane region" description="Helical" evidence="1">
    <location>
        <begin position="161"/>
        <end position="178"/>
    </location>
</feature>
<feature type="transmembrane region" description="Helical" evidence="1">
    <location>
        <begin position="190"/>
        <end position="220"/>
    </location>
</feature>
<keyword evidence="1" id="KW-1133">Transmembrane helix</keyword>
<proteinExistence type="predicted"/>
<feature type="transmembrane region" description="Helical" evidence="1">
    <location>
        <begin position="38"/>
        <end position="56"/>
    </location>
</feature>
<feature type="transmembrane region" description="Helical" evidence="1">
    <location>
        <begin position="317"/>
        <end position="337"/>
    </location>
</feature>
<feature type="transmembrane region" description="Helical" evidence="1">
    <location>
        <begin position="94"/>
        <end position="112"/>
    </location>
</feature>
<keyword evidence="3" id="KW-1185">Reference proteome</keyword>
<evidence type="ECO:0000256" key="1">
    <source>
        <dbReference type="SAM" id="Phobius"/>
    </source>
</evidence>
<organism evidence="2 3">
    <name type="scientific">Halocatena marina</name>
    <dbReference type="NCBI Taxonomy" id="2934937"/>
    <lineage>
        <taxon>Archaea</taxon>
        <taxon>Methanobacteriati</taxon>
        <taxon>Methanobacteriota</taxon>
        <taxon>Stenosarchaea group</taxon>
        <taxon>Halobacteria</taxon>
        <taxon>Halobacteriales</taxon>
        <taxon>Natronomonadaceae</taxon>
        <taxon>Halocatena</taxon>
    </lineage>
</organism>